<dbReference type="InterPro" id="IPR043502">
    <property type="entry name" value="DNA/RNA_pol_sf"/>
</dbReference>
<dbReference type="InterPro" id="IPR001810">
    <property type="entry name" value="F-box_dom"/>
</dbReference>
<dbReference type="InterPro" id="IPR013187">
    <property type="entry name" value="F-box-assoc_dom_typ3"/>
</dbReference>
<proteinExistence type="predicted"/>
<dbReference type="PANTHER" id="PTHR31672:SF13">
    <property type="entry name" value="F-BOX PROTEIN CPR30-LIKE"/>
    <property type="match status" value="1"/>
</dbReference>
<protein>
    <recommendedName>
        <fullName evidence="1">F-box domain-containing protein</fullName>
    </recommendedName>
</protein>
<dbReference type="Pfam" id="PF08268">
    <property type="entry name" value="FBA_3"/>
    <property type="match status" value="1"/>
</dbReference>
<dbReference type="SUPFAM" id="SSF81383">
    <property type="entry name" value="F-box domain"/>
    <property type="match status" value="1"/>
</dbReference>
<gene>
    <name evidence="2" type="ORF">POM88_008325</name>
</gene>
<dbReference type="EMBL" id="JAUIZM010000002">
    <property type="protein sequence ID" value="KAK1398462.1"/>
    <property type="molecule type" value="Genomic_DNA"/>
</dbReference>
<dbReference type="SMART" id="SM00256">
    <property type="entry name" value="FBOX"/>
    <property type="match status" value="1"/>
</dbReference>
<evidence type="ECO:0000313" key="3">
    <source>
        <dbReference type="Proteomes" id="UP001237642"/>
    </source>
</evidence>
<accession>A0AAD8N746</accession>
<dbReference type="Pfam" id="PF00646">
    <property type="entry name" value="F-box"/>
    <property type="match status" value="1"/>
</dbReference>
<evidence type="ECO:0000259" key="1">
    <source>
        <dbReference type="SMART" id="SM00256"/>
    </source>
</evidence>
<dbReference type="AlphaFoldDB" id="A0AAD8N746"/>
<dbReference type="CDD" id="cd22157">
    <property type="entry name" value="F-box_AtFBW1-like"/>
    <property type="match status" value="1"/>
</dbReference>
<organism evidence="2 3">
    <name type="scientific">Heracleum sosnowskyi</name>
    <dbReference type="NCBI Taxonomy" id="360622"/>
    <lineage>
        <taxon>Eukaryota</taxon>
        <taxon>Viridiplantae</taxon>
        <taxon>Streptophyta</taxon>
        <taxon>Embryophyta</taxon>
        <taxon>Tracheophyta</taxon>
        <taxon>Spermatophyta</taxon>
        <taxon>Magnoliopsida</taxon>
        <taxon>eudicotyledons</taxon>
        <taxon>Gunneridae</taxon>
        <taxon>Pentapetalae</taxon>
        <taxon>asterids</taxon>
        <taxon>campanulids</taxon>
        <taxon>Apiales</taxon>
        <taxon>Apiaceae</taxon>
        <taxon>Apioideae</taxon>
        <taxon>apioid superclade</taxon>
        <taxon>Tordylieae</taxon>
        <taxon>Tordyliinae</taxon>
        <taxon>Heracleum</taxon>
    </lineage>
</organism>
<keyword evidence="3" id="KW-1185">Reference proteome</keyword>
<dbReference type="SUPFAM" id="SSF56672">
    <property type="entry name" value="DNA/RNA polymerases"/>
    <property type="match status" value="1"/>
</dbReference>
<dbReference type="Pfam" id="PF07727">
    <property type="entry name" value="RVT_2"/>
    <property type="match status" value="1"/>
</dbReference>
<sequence>MSSLFSKNKSLPLLPEDIMKEEILTRVPMESLVRFRCVCKSWKILLSSNPSFAKSQLAHRKDSNNAKVIVKCGATSIYKYNLLHLLNSKYLKVAGSVNGLVICRAQTNSVYHYLPNSIPFIGIWNPATRQYKQIVTPFKASHIPGNSYISIDFGFDPVSDDYKVIFIIMSYDCPLPLVVDVYSSSCNSWPIFQLDVKSAFLQGDLEEEVFVDQPPGYVKSGSEHKVYRLKKALYGLKQAPRAWYSRIDAYFLKEGFKRCPYEHTLYTKIGDDGKLVIVCLYVDDLIYTGNDSAMIEKFKQSMMHEFDMSDLGMMHYFLGIKVVQPDSGIFLCQKKYVQEVLGRFGMLYCNSVTTPAEKGVRLTKESAGREVDRVLFTRISLEA</sequence>
<dbReference type="InterPro" id="IPR013103">
    <property type="entry name" value="RVT_2"/>
</dbReference>
<dbReference type="Gene3D" id="1.20.1280.50">
    <property type="match status" value="1"/>
</dbReference>
<dbReference type="PANTHER" id="PTHR31672">
    <property type="entry name" value="BNACNNG10540D PROTEIN"/>
    <property type="match status" value="1"/>
</dbReference>
<dbReference type="InterPro" id="IPR050796">
    <property type="entry name" value="SCF_F-box_component"/>
</dbReference>
<name>A0AAD8N746_9APIA</name>
<dbReference type="InterPro" id="IPR036047">
    <property type="entry name" value="F-box-like_dom_sf"/>
</dbReference>
<reference evidence="2" key="1">
    <citation type="submission" date="2023-02" db="EMBL/GenBank/DDBJ databases">
        <title>Genome of toxic invasive species Heracleum sosnowskyi carries increased number of genes despite the absence of recent whole-genome duplications.</title>
        <authorList>
            <person name="Schelkunov M."/>
            <person name="Shtratnikova V."/>
            <person name="Makarenko M."/>
            <person name="Klepikova A."/>
            <person name="Omelchenko D."/>
            <person name="Novikova G."/>
            <person name="Obukhova E."/>
            <person name="Bogdanov V."/>
            <person name="Penin A."/>
            <person name="Logacheva M."/>
        </authorList>
    </citation>
    <scope>NUCLEOTIDE SEQUENCE</scope>
    <source>
        <strain evidence="2">Hsosn_3</strain>
        <tissue evidence="2">Leaf</tissue>
    </source>
</reference>
<feature type="domain" description="F-box" evidence="1">
    <location>
        <begin position="14"/>
        <end position="55"/>
    </location>
</feature>
<dbReference type="Proteomes" id="UP001237642">
    <property type="component" value="Unassembled WGS sequence"/>
</dbReference>
<reference evidence="2" key="2">
    <citation type="submission" date="2023-05" db="EMBL/GenBank/DDBJ databases">
        <authorList>
            <person name="Schelkunov M.I."/>
        </authorList>
    </citation>
    <scope>NUCLEOTIDE SEQUENCE</scope>
    <source>
        <strain evidence="2">Hsosn_3</strain>
        <tissue evidence="2">Leaf</tissue>
    </source>
</reference>
<evidence type="ECO:0000313" key="2">
    <source>
        <dbReference type="EMBL" id="KAK1398462.1"/>
    </source>
</evidence>
<comment type="caution">
    <text evidence="2">The sequence shown here is derived from an EMBL/GenBank/DDBJ whole genome shotgun (WGS) entry which is preliminary data.</text>
</comment>